<dbReference type="FunFam" id="3.20.20.80:FF:000004">
    <property type="entry name" value="Beta-glucosidase 6-phospho-beta-glucosidase"/>
    <property type="match status" value="1"/>
</dbReference>
<evidence type="ECO:0000256" key="5">
    <source>
        <dbReference type="PROSITE-ProRule" id="PRU10055"/>
    </source>
</evidence>
<dbReference type="EMBL" id="VULO01000008">
    <property type="protein sequence ID" value="MSS84668.1"/>
    <property type="molecule type" value="Genomic_DNA"/>
</dbReference>
<protein>
    <recommendedName>
        <fullName evidence="2">beta-glucosidase</fullName>
        <ecNumber evidence="2">3.2.1.21</ecNumber>
    </recommendedName>
</protein>
<dbReference type="InterPro" id="IPR017853">
    <property type="entry name" value="GH"/>
</dbReference>
<dbReference type="PROSITE" id="PS00572">
    <property type="entry name" value="GLYCOSYL_HYDROL_F1_1"/>
    <property type="match status" value="1"/>
</dbReference>
<dbReference type="GO" id="GO:0016052">
    <property type="term" value="P:carbohydrate catabolic process"/>
    <property type="evidence" value="ECO:0007669"/>
    <property type="project" value="TreeGrafter"/>
</dbReference>
<dbReference type="PANTHER" id="PTHR10353:SF36">
    <property type="entry name" value="LP05116P"/>
    <property type="match status" value="1"/>
</dbReference>
<proteinExistence type="inferred from homology"/>
<gene>
    <name evidence="7" type="ORF">FYJ24_07790</name>
</gene>
<accession>A0A6N7W938</accession>
<organism evidence="7 8">
    <name type="scientific">Scrofimicrobium canadense</name>
    <dbReference type="NCBI Taxonomy" id="2652290"/>
    <lineage>
        <taxon>Bacteria</taxon>
        <taxon>Bacillati</taxon>
        <taxon>Actinomycetota</taxon>
        <taxon>Actinomycetes</taxon>
        <taxon>Actinomycetales</taxon>
        <taxon>Actinomycetaceae</taxon>
        <taxon>Scrofimicrobium</taxon>
    </lineage>
</organism>
<feature type="active site" description="Nucleophile" evidence="5">
    <location>
        <position position="409"/>
    </location>
</feature>
<keyword evidence="4" id="KW-0326">Glycosidase</keyword>
<dbReference type="SUPFAM" id="SSF51445">
    <property type="entry name" value="(Trans)glycosidases"/>
    <property type="match status" value="1"/>
</dbReference>
<reference evidence="7 8" key="1">
    <citation type="submission" date="2019-08" db="EMBL/GenBank/DDBJ databases">
        <title>In-depth cultivation of the pig gut microbiome towards novel bacterial diversity and tailored functional studies.</title>
        <authorList>
            <person name="Wylensek D."/>
            <person name="Hitch T.C.A."/>
            <person name="Clavel T."/>
        </authorList>
    </citation>
    <scope>NUCLEOTIDE SEQUENCE [LARGE SCALE GENOMIC DNA]</scope>
    <source>
        <strain evidence="7 8">WB03_NA08</strain>
    </source>
</reference>
<comment type="caution">
    <text evidence="7">The sequence shown here is derived from an EMBL/GenBank/DDBJ whole genome shotgun (WGS) entry which is preliminary data.</text>
</comment>
<dbReference type="GO" id="GO:0005829">
    <property type="term" value="C:cytosol"/>
    <property type="evidence" value="ECO:0007669"/>
    <property type="project" value="TreeGrafter"/>
</dbReference>
<dbReference type="Proteomes" id="UP000470875">
    <property type="component" value="Unassembled WGS sequence"/>
</dbReference>
<dbReference type="InterPro" id="IPR001360">
    <property type="entry name" value="Glyco_hydro_1"/>
</dbReference>
<dbReference type="PRINTS" id="PR00131">
    <property type="entry name" value="GLHYDRLASE1"/>
</dbReference>
<keyword evidence="3 7" id="KW-0378">Hydrolase</keyword>
<dbReference type="EC" id="3.2.1.21" evidence="2"/>
<evidence type="ECO:0000256" key="2">
    <source>
        <dbReference type="ARBA" id="ARBA00012744"/>
    </source>
</evidence>
<evidence type="ECO:0000256" key="6">
    <source>
        <dbReference type="RuleBase" id="RU003690"/>
    </source>
</evidence>
<name>A0A6N7W938_9ACTO</name>
<keyword evidence="8" id="KW-1185">Reference proteome</keyword>
<dbReference type="AlphaFoldDB" id="A0A6N7W938"/>
<comment type="similarity">
    <text evidence="1 6">Belongs to the glycosyl hydrolase 1 family.</text>
</comment>
<evidence type="ECO:0000256" key="4">
    <source>
        <dbReference type="ARBA" id="ARBA00023295"/>
    </source>
</evidence>
<dbReference type="Pfam" id="PF00232">
    <property type="entry name" value="Glyco_hydro_1"/>
    <property type="match status" value="1"/>
</dbReference>
<dbReference type="InterPro" id="IPR018120">
    <property type="entry name" value="Glyco_hydro_1_AS"/>
</dbReference>
<sequence>MTKDTRLQEALTAAHCEPPRPFPHDFILGAAAAAFQIEGAANEGGRGPSIWDTFARVPGAVVGGDTGDIACDHYHRYKDDVALMRKLGLDSYRFSVSWARVCPDGVSINKEGLDFYKRLVDELINSDIIPWLTLYHWDLPQRLQDGGGWAARDTAQRFFDYSMTVHEALGDRVHVWTTLNEPWCASFLSYTAGEHAPGHFSLAEGMLASHHLLLGHGWVIQELRRQDPAYDVGLTLNMTIAQPLEPDSPGDQKAAQLVDGQINRWFLDPLFRGHYPSDILQAFADVDPTAVDTFRAAVLPGDLDVISTPIDTLGINYYKGDVVTAATQPPAQLRERGIVDLGLLPSGGAPTTRATQSPMPASHGFTWPDSRFPRTDQNWDVDPAALKALLLRVHEEYTGPAETAIYVTENGAAYDDEVTYTATGPKVHDPQRDAYIQLHLGAVLDAIDEGADVRGYFYWSLLDNFEWAWGYGKRFGIIYVDYETQERIIKDSGLAYSRITRERTLAVAPNAGSVVRRDTLLEGRDS</sequence>
<evidence type="ECO:0000313" key="7">
    <source>
        <dbReference type="EMBL" id="MSS84668.1"/>
    </source>
</evidence>
<evidence type="ECO:0000256" key="1">
    <source>
        <dbReference type="ARBA" id="ARBA00010838"/>
    </source>
</evidence>
<dbReference type="GO" id="GO:0008422">
    <property type="term" value="F:beta-glucosidase activity"/>
    <property type="evidence" value="ECO:0007669"/>
    <property type="project" value="UniProtKB-EC"/>
</dbReference>
<evidence type="ECO:0000256" key="3">
    <source>
        <dbReference type="ARBA" id="ARBA00022801"/>
    </source>
</evidence>
<dbReference type="Gene3D" id="3.20.20.80">
    <property type="entry name" value="Glycosidases"/>
    <property type="match status" value="1"/>
</dbReference>
<evidence type="ECO:0000313" key="8">
    <source>
        <dbReference type="Proteomes" id="UP000470875"/>
    </source>
</evidence>
<dbReference type="RefSeq" id="WP_154545237.1">
    <property type="nucleotide sequence ID" value="NZ_VULO01000008.1"/>
</dbReference>
<dbReference type="PANTHER" id="PTHR10353">
    <property type="entry name" value="GLYCOSYL HYDROLASE"/>
    <property type="match status" value="1"/>
</dbReference>